<dbReference type="GO" id="GO:0000324">
    <property type="term" value="C:fungal-type vacuole"/>
    <property type="evidence" value="ECO:0007669"/>
    <property type="project" value="TreeGrafter"/>
</dbReference>
<dbReference type="SUPFAM" id="SSF48208">
    <property type="entry name" value="Six-hairpin glycosidases"/>
    <property type="match status" value="1"/>
</dbReference>
<dbReference type="GO" id="GO:0004553">
    <property type="term" value="F:hydrolase activity, hydrolyzing O-glycosyl compounds"/>
    <property type="evidence" value="ECO:0007669"/>
    <property type="project" value="TreeGrafter"/>
</dbReference>
<dbReference type="AlphaFoldDB" id="A0A376B8N3"/>
<dbReference type="VEuPathDB" id="FungiDB:SCODWIG_02778"/>
<feature type="transmembrane region" description="Helical" evidence="1">
    <location>
        <begin position="39"/>
        <end position="56"/>
    </location>
</feature>
<keyword evidence="1" id="KW-0472">Membrane</keyword>
<accession>A0A376B8N3</accession>
<gene>
    <name evidence="3" type="ORF">SCODWIG_02778</name>
</gene>
<dbReference type="PANTHER" id="PTHR31616:SF9">
    <property type="entry name" value="GLUCOAMYLASE, INTRACELLULAR SPORULATION-SPECIFIC"/>
    <property type="match status" value="1"/>
</dbReference>
<dbReference type="GO" id="GO:0005975">
    <property type="term" value="P:carbohydrate metabolic process"/>
    <property type="evidence" value="ECO:0007669"/>
    <property type="project" value="InterPro"/>
</dbReference>
<dbReference type="Gene3D" id="1.50.10.10">
    <property type="match status" value="1"/>
</dbReference>
<dbReference type="PANTHER" id="PTHR31616">
    <property type="entry name" value="TREHALASE"/>
    <property type="match status" value="1"/>
</dbReference>
<sequence>MPAYTPIRFKTKNALNSFYANHSLQYEKKVTPFLFYKKILLFLSSFIIIAVCYFSIQTTKNSHYSTDIYNLHPNKTTTNESLSATHGFTTQLIINDFFSNDNTVNTNIPSFSLQAVNPTATELIKSIKLKTIIHSTKLNRANFNIWIKEQTEICFENMLSNIGDANLHNELSMPSDKISEGIVIASPSKEDPDYFYHWIRDGAITINSIVTQLYIELTNNNNNNNNNQQQQQQQQEKIQQAPFNLTLAGTIVKYLNNTFYIQRTDNPSGTFTRNLKGLGEPKWNVDDSAFTDKWGRPQNDGPALRAITTLNFLSILRKFNIELDDLLKNLKQENILNTNNLVFSNETELFHQILYYDLKFIGENWYKDTFDLWEEIYAKHFFTSLTQLKAIKQGLKYVLERGDEIDAGSAFANFLQEEYENMLTFVLLDGGFINDNKDYIIETPDILNIRTGLDVAVLLASILTHDAHISNLGAGGTLHPDYIPFDVDDSSILNTLHALVKTMEILYPINHQRVNLNLGVALGRYPEDEYDGLKLSEGNPWFLATSTAAELLYKLIDRYYNLKEDLIIPLSFSDSRLTKFWTLIFELPITNNNADYELVVPYNSPAFNQTMYNLLNYGDSFLDKLREHISDAGNMSEQFNKYTGFLQGASDLTWSYSSFWSSSIWRDYAMGTMN</sequence>
<proteinExistence type="predicted"/>
<evidence type="ECO:0000313" key="3">
    <source>
        <dbReference type="EMBL" id="SSD61017.1"/>
    </source>
</evidence>
<name>A0A376B8N3_9ASCO</name>
<organism evidence="3 4">
    <name type="scientific">Saccharomycodes ludwigii</name>
    <dbReference type="NCBI Taxonomy" id="36035"/>
    <lineage>
        <taxon>Eukaryota</taxon>
        <taxon>Fungi</taxon>
        <taxon>Dikarya</taxon>
        <taxon>Ascomycota</taxon>
        <taxon>Saccharomycotina</taxon>
        <taxon>Saccharomycetes</taxon>
        <taxon>Saccharomycodales</taxon>
        <taxon>Saccharomycodaceae</taxon>
        <taxon>Saccharomycodes</taxon>
    </lineage>
</organism>
<dbReference type="InterPro" id="IPR012341">
    <property type="entry name" value="6hp_glycosidase-like_sf"/>
</dbReference>
<dbReference type="EMBL" id="UFAJ01000536">
    <property type="protein sequence ID" value="SSD61017.1"/>
    <property type="molecule type" value="Genomic_DNA"/>
</dbReference>
<keyword evidence="1" id="KW-0812">Transmembrane</keyword>
<feature type="domain" description="GH15-like" evidence="2">
    <location>
        <begin position="172"/>
        <end position="659"/>
    </location>
</feature>
<keyword evidence="4" id="KW-1185">Reference proteome</keyword>
<dbReference type="Proteomes" id="UP000262825">
    <property type="component" value="Unassembled WGS sequence"/>
</dbReference>
<evidence type="ECO:0000256" key="1">
    <source>
        <dbReference type="SAM" id="Phobius"/>
    </source>
</evidence>
<evidence type="ECO:0000313" key="4">
    <source>
        <dbReference type="Proteomes" id="UP000262825"/>
    </source>
</evidence>
<protein>
    <recommendedName>
        <fullName evidence="2">GH15-like domain-containing protein</fullName>
    </recommendedName>
</protein>
<dbReference type="InterPro" id="IPR011613">
    <property type="entry name" value="GH15-like"/>
</dbReference>
<dbReference type="Pfam" id="PF00723">
    <property type="entry name" value="Glyco_hydro_15"/>
    <property type="match status" value="1"/>
</dbReference>
<reference evidence="4" key="1">
    <citation type="submission" date="2018-06" db="EMBL/GenBank/DDBJ databases">
        <authorList>
            <person name="Guldener U."/>
        </authorList>
    </citation>
    <scope>NUCLEOTIDE SEQUENCE [LARGE SCALE GENOMIC DNA]</scope>
    <source>
        <strain evidence="4">UTAD17</strain>
    </source>
</reference>
<evidence type="ECO:0000259" key="2">
    <source>
        <dbReference type="Pfam" id="PF00723"/>
    </source>
</evidence>
<dbReference type="InterPro" id="IPR008928">
    <property type="entry name" value="6-hairpin_glycosidase_sf"/>
</dbReference>
<keyword evidence="1" id="KW-1133">Transmembrane helix</keyword>